<gene>
    <name evidence="2" type="ORF">Slati_4232400</name>
</gene>
<feature type="region of interest" description="Disordered" evidence="1">
    <location>
        <begin position="181"/>
        <end position="206"/>
    </location>
</feature>
<proteinExistence type="predicted"/>
<reference evidence="2" key="2">
    <citation type="journal article" date="2024" name="Plant">
        <title>Genomic evolution and insights into agronomic trait innovations of Sesamum species.</title>
        <authorList>
            <person name="Miao H."/>
            <person name="Wang L."/>
            <person name="Qu L."/>
            <person name="Liu H."/>
            <person name="Sun Y."/>
            <person name="Le M."/>
            <person name="Wang Q."/>
            <person name="Wei S."/>
            <person name="Zheng Y."/>
            <person name="Lin W."/>
            <person name="Duan Y."/>
            <person name="Cao H."/>
            <person name="Xiong S."/>
            <person name="Wang X."/>
            <person name="Wei L."/>
            <person name="Li C."/>
            <person name="Ma Q."/>
            <person name="Ju M."/>
            <person name="Zhao R."/>
            <person name="Li G."/>
            <person name="Mu C."/>
            <person name="Tian Q."/>
            <person name="Mei H."/>
            <person name="Zhang T."/>
            <person name="Gao T."/>
            <person name="Zhang H."/>
        </authorList>
    </citation>
    <scope>NUCLEOTIDE SEQUENCE</scope>
    <source>
        <strain evidence="2">KEN1</strain>
    </source>
</reference>
<name>A0AAW2TAQ6_9LAMI</name>
<protein>
    <submittedName>
        <fullName evidence="2">Uncharacterized protein</fullName>
    </submittedName>
</protein>
<sequence length="206" mass="22072">MRPNLTLEFRNANPSIEQSGSLGSHIPEIVPPSDSGFPFAIEPPAGFEGGVEEEGSSGVSCLIEQSDFSTPIDLGDVLFSVPVRFAAGVSAVVGRRGRGHRQLIKHSCSSGASRPRHRQLIKHGVLAKNWGRELEVGLVDEELIRDGKHRHLLDEDTDVILAEAATQSAVRHETHSLELSGVGVPLDSSGTQRANSAPQPRLSLPL</sequence>
<accession>A0AAW2TAQ6</accession>
<reference evidence="2" key="1">
    <citation type="submission" date="2020-06" db="EMBL/GenBank/DDBJ databases">
        <authorList>
            <person name="Li T."/>
            <person name="Hu X."/>
            <person name="Zhang T."/>
            <person name="Song X."/>
            <person name="Zhang H."/>
            <person name="Dai N."/>
            <person name="Sheng W."/>
            <person name="Hou X."/>
            <person name="Wei L."/>
        </authorList>
    </citation>
    <scope>NUCLEOTIDE SEQUENCE</scope>
    <source>
        <strain evidence="2">KEN1</strain>
        <tissue evidence="2">Leaf</tissue>
    </source>
</reference>
<dbReference type="EMBL" id="JACGWN010000015">
    <property type="protein sequence ID" value="KAL0402025.1"/>
    <property type="molecule type" value="Genomic_DNA"/>
</dbReference>
<dbReference type="AlphaFoldDB" id="A0AAW2TAQ6"/>
<evidence type="ECO:0000313" key="2">
    <source>
        <dbReference type="EMBL" id="KAL0402025.1"/>
    </source>
</evidence>
<feature type="compositionally biased region" description="Polar residues" evidence="1">
    <location>
        <begin position="188"/>
        <end position="198"/>
    </location>
</feature>
<organism evidence="2">
    <name type="scientific">Sesamum latifolium</name>
    <dbReference type="NCBI Taxonomy" id="2727402"/>
    <lineage>
        <taxon>Eukaryota</taxon>
        <taxon>Viridiplantae</taxon>
        <taxon>Streptophyta</taxon>
        <taxon>Embryophyta</taxon>
        <taxon>Tracheophyta</taxon>
        <taxon>Spermatophyta</taxon>
        <taxon>Magnoliopsida</taxon>
        <taxon>eudicotyledons</taxon>
        <taxon>Gunneridae</taxon>
        <taxon>Pentapetalae</taxon>
        <taxon>asterids</taxon>
        <taxon>lamiids</taxon>
        <taxon>Lamiales</taxon>
        <taxon>Pedaliaceae</taxon>
        <taxon>Sesamum</taxon>
    </lineage>
</organism>
<evidence type="ECO:0000256" key="1">
    <source>
        <dbReference type="SAM" id="MobiDB-lite"/>
    </source>
</evidence>
<comment type="caution">
    <text evidence="2">The sequence shown here is derived from an EMBL/GenBank/DDBJ whole genome shotgun (WGS) entry which is preliminary data.</text>
</comment>